<dbReference type="PROSITE" id="PS00070">
    <property type="entry name" value="ALDEHYDE_DEHYDR_CYS"/>
    <property type="match status" value="1"/>
</dbReference>
<dbReference type="Proteomes" id="UP000783863">
    <property type="component" value="Unassembled WGS sequence"/>
</dbReference>
<evidence type="ECO:0000256" key="3">
    <source>
        <dbReference type="ARBA" id="ARBA00023002"/>
    </source>
</evidence>
<dbReference type="FunFam" id="3.40.309.10:FF:000012">
    <property type="entry name" value="Betaine aldehyde dehydrogenase"/>
    <property type="match status" value="1"/>
</dbReference>
<dbReference type="Gene3D" id="3.40.309.10">
    <property type="entry name" value="Aldehyde Dehydrogenase, Chain A, domain 2"/>
    <property type="match status" value="1"/>
</dbReference>
<dbReference type="PROSITE" id="PS00687">
    <property type="entry name" value="ALDEHYDE_DEHYDR_GLU"/>
    <property type="match status" value="1"/>
</dbReference>
<dbReference type="GO" id="GO:0016620">
    <property type="term" value="F:oxidoreductase activity, acting on the aldehyde or oxo group of donors, NAD or NADP as acceptor"/>
    <property type="evidence" value="ECO:0007669"/>
    <property type="project" value="InterPro"/>
</dbReference>
<evidence type="ECO:0000256" key="2">
    <source>
        <dbReference type="ARBA" id="ARBA00011881"/>
    </source>
</evidence>
<dbReference type="InterPro" id="IPR016161">
    <property type="entry name" value="Ald_DH/histidinol_DH"/>
</dbReference>
<protein>
    <submittedName>
        <fullName evidence="7">Aldehyde dehydrogenase family protein</fullName>
    </submittedName>
</protein>
<dbReference type="InterPro" id="IPR016160">
    <property type="entry name" value="Ald_DH_CS_CYS"/>
</dbReference>
<organism evidence="7 8">
    <name type="scientific">Haloarcula salinisoli</name>
    <dbReference type="NCBI Taxonomy" id="2487746"/>
    <lineage>
        <taxon>Archaea</taxon>
        <taxon>Methanobacteriati</taxon>
        <taxon>Methanobacteriota</taxon>
        <taxon>Stenosarchaea group</taxon>
        <taxon>Halobacteria</taxon>
        <taxon>Halobacteriales</taxon>
        <taxon>Haloarculaceae</taxon>
        <taxon>Haloarcula</taxon>
    </lineage>
</organism>
<keyword evidence="8" id="KW-1185">Reference proteome</keyword>
<proteinExistence type="inferred from homology"/>
<evidence type="ECO:0000256" key="1">
    <source>
        <dbReference type="ARBA" id="ARBA00009986"/>
    </source>
</evidence>
<gene>
    <name evidence="7" type="ORF">EGD98_20305</name>
</gene>
<dbReference type="RefSeq" id="WP_220590189.1">
    <property type="nucleotide sequence ID" value="NZ_RKLQ01000007.1"/>
</dbReference>
<dbReference type="PANTHER" id="PTHR11699">
    <property type="entry name" value="ALDEHYDE DEHYDROGENASE-RELATED"/>
    <property type="match status" value="1"/>
</dbReference>
<evidence type="ECO:0000313" key="8">
    <source>
        <dbReference type="Proteomes" id="UP000783863"/>
    </source>
</evidence>
<evidence type="ECO:0000256" key="4">
    <source>
        <dbReference type="PROSITE-ProRule" id="PRU10007"/>
    </source>
</evidence>
<dbReference type="InterPro" id="IPR015590">
    <property type="entry name" value="Aldehyde_DH_dom"/>
</dbReference>
<keyword evidence="3 5" id="KW-0560">Oxidoreductase</keyword>
<dbReference type="FunFam" id="3.40.605.10:FF:000026">
    <property type="entry name" value="Aldehyde dehydrogenase, putative"/>
    <property type="match status" value="1"/>
</dbReference>
<dbReference type="EMBL" id="RKLQ01000007">
    <property type="protein sequence ID" value="MBX0305993.1"/>
    <property type="molecule type" value="Genomic_DNA"/>
</dbReference>
<evidence type="ECO:0000256" key="5">
    <source>
        <dbReference type="RuleBase" id="RU003345"/>
    </source>
</evidence>
<dbReference type="AlphaFoldDB" id="A0A8J7YRH9"/>
<comment type="caution">
    <text evidence="7">The sequence shown here is derived from an EMBL/GenBank/DDBJ whole genome shotgun (WGS) entry which is preliminary data.</text>
</comment>
<name>A0A8J7YRH9_9EURY</name>
<sequence length="485" mass="51641">MQTDQQTAIADQYGVLIDGRERDASSGETIDVFDPATGDRLTSVAAATESDVNEAVDVAQEGFETWRGYTPAKRCRILNDVARAIREEKERFARIETLENGKPISEAIGQIERCARHFEYYGGLADKVEGESIPLDDDHVDYTIREPLGVTGHIVPWNVPAYLFARSVAPALAAGNAAVVKPAEETPIGALELTKLLHGNGVPEAAVNVVPGEGEPAGATLSGHPDIGTITFTGSTVTGRAVGKAAIDNLTEPHLELGGKSPLVVYEDGDLDVAVEETIKGIFATNTGQVCSASSRVVVHEDVSDAYVDKLVAAVEDLTIGPGVDDYDVGPLASASHMEKVADYFDIGRAELGDPVTGGNVLDRDGYYVEPTVFVDVPQDARICQEEVFGPVLTVSTFADEAEAIGRANDVDYGLVAGVITTDMGRAHRFARDVDAGQIYVNEWFAGGNETPFGGFKDSGVGRENGTQAIHNYTQIKNVCLDISN</sequence>
<dbReference type="InterPro" id="IPR016162">
    <property type="entry name" value="Ald_DH_N"/>
</dbReference>
<dbReference type="Gene3D" id="3.40.605.10">
    <property type="entry name" value="Aldehyde Dehydrogenase, Chain A, domain 1"/>
    <property type="match status" value="1"/>
</dbReference>
<dbReference type="SUPFAM" id="SSF53720">
    <property type="entry name" value="ALDH-like"/>
    <property type="match status" value="1"/>
</dbReference>
<reference evidence="7" key="1">
    <citation type="submission" date="2021-06" db="EMBL/GenBank/DDBJ databases">
        <title>Halomicroarcula sp. F24A a new haloarchaeum isolated from saline soil.</title>
        <authorList>
            <person name="Duran-Viseras A."/>
            <person name="Sanchez-Porro C."/>
            <person name="Ventosa A."/>
        </authorList>
    </citation>
    <scope>NUCLEOTIDE SEQUENCE</scope>
    <source>
        <strain evidence="7">F24A</strain>
    </source>
</reference>
<dbReference type="InterPro" id="IPR029510">
    <property type="entry name" value="Ald_DH_CS_GLU"/>
</dbReference>
<feature type="domain" description="Aldehyde dehydrogenase" evidence="6">
    <location>
        <begin position="25"/>
        <end position="479"/>
    </location>
</feature>
<dbReference type="Pfam" id="PF00171">
    <property type="entry name" value="Aldedh"/>
    <property type="match status" value="1"/>
</dbReference>
<comment type="similarity">
    <text evidence="1 5">Belongs to the aldehyde dehydrogenase family.</text>
</comment>
<dbReference type="InterPro" id="IPR016163">
    <property type="entry name" value="Ald_DH_C"/>
</dbReference>
<evidence type="ECO:0000313" key="7">
    <source>
        <dbReference type="EMBL" id="MBX0305993.1"/>
    </source>
</evidence>
<dbReference type="FunFam" id="3.40.605.10:FF:000007">
    <property type="entry name" value="NAD/NADP-dependent betaine aldehyde dehydrogenase"/>
    <property type="match status" value="1"/>
</dbReference>
<feature type="active site" evidence="4">
    <location>
        <position position="256"/>
    </location>
</feature>
<accession>A0A8J7YRH9</accession>
<evidence type="ECO:0000259" key="6">
    <source>
        <dbReference type="Pfam" id="PF00171"/>
    </source>
</evidence>
<comment type="subunit">
    <text evidence="2">Homotetramer.</text>
</comment>